<reference evidence="1 2" key="1">
    <citation type="submission" date="2016-02" db="EMBL/GenBank/DDBJ databases">
        <authorList>
            <person name="Wen L."/>
            <person name="He K."/>
            <person name="Yang H."/>
        </authorList>
    </citation>
    <scope>NUCLEOTIDE SEQUENCE [LARGE SCALE GENOMIC DNA]</scope>
    <source>
        <strain evidence="1 2">GED7880</strain>
    </source>
</reference>
<dbReference type="PATRIC" id="fig|28125.4.peg.969"/>
<accession>A0A137SYH0</accession>
<name>A0A137SYH0_9BACT</name>
<evidence type="ECO:0000313" key="1">
    <source>
        <dbReference type="EMBL" id="KXO17526.1"/>
    </source>
</evidence>
<evidence type="ECO:0000313" key="2">
    <source>
        <dbReference type="Proteomes" id="UP000070093"/>
    </source>
</evidence>
<gene>
    <name evidence="1" type="ORF">HMPREF3202_00981</name>
</gene>
<dbReference type="eggNOG" id="COG1629">
    <property type="taxonomic scope" value="Bacteria"/>
</dbReference>
<sequence>MECQTIVSLFFCPFISDDLSLLHKTINIAKMKNILFLITYLVMTIHATAQETKKQVADSTKTVVLNEVTVAATKTIDKPDGTLYIPSIAQTEASKNGYGLLAKLHLPQIRIDEALHTITALNHKGYIQIRINGIISSEAELLSMNPKLVKSVHFIDNPGVRYGEDVGYVIDIKTIKTDMGGSVGIHLSNSLTAINGKNAVYAKTNYKNSEFSLNYTFGYRHFKHIKENEIASFLFNDNTIHTIEHHTTEDRTKFANNSIELKYNLADSASYVFQATLSADFQHRPNNYQRYDIVEDGSFINGFSNITTKSLSPSLDLYFFHKLSKQQSITANVVGTKIQTNSRNELNEGEPYLYNVKGNTYSLFSELIYENQLKPFTLSVGLNNSLKYFNNEYTHDVLSINKMHHTRTYFFTEIKKQWDKWGYSLGMGLANVYYTQGASTYNYWLPRPKLSLNYHFNKQWSVRYSFEMSDHVSQIAMISDTKVRTSKMEWNVGNPNIRPSRRIEQFLTLSYNSPRIMNNLVLNARLNHRPNMGKYVRTADNQFLYIQDNQRYIHMFYANNNTTLRFIPDVLEASIGVGVYRFINKGDNYTHNLTAFNGQIGIDAYLGKWTISAYVDNGWSFIEGERKADNLLAAYIGASYQVGNCMFSLYIQNPFMHNPTLSQYHLLNQYAKKDHSISGKEFGNLINFSFSWNMDFGRKGKETRQRQTHKDTDTGIM</sequence>
<dbReference type="SUPFAM" id="SSF56935">
    <property type="entry name" value="Porins"/>
    <property type="match status" value="1"/>
</dbReference>
<proteinExistence type="predicted"/>
<organism evidence="1 2">
    <name type="scientific">Prevotella bivia</name>
    <dbReference type="NCBI Taxonomy" id="28125"/>
    <lineage>
        <taxon>Bacteria</taxon>
        <taxon>Pseudomonadati</taxon>
        <taxon>Bacteroidota</taxon>
        <taxon>Bacteroidia</taxon>
        <taxon>Bacteroidales</taxon>
        <taxon>Prevotellaceae</taxon>
        <taxon>Prevotella</taxon>
    </lineage>
</organism>
<dbReference type="STRING" id="28125.HMPREF3202_00981"/>
<protein>
    <recommendedName>
        <fullName evidence="3">Outer membrane protein beta-barrel domain-containing protein</fullName>
    </recommendedName>
</protein>
<comment type="caution">
    <text evidence="1">The sequence shown here is derived from an EMBL/GenBank/DDBJ whole genome shotgun (WGS) entry which is preliminary data.</text>
</comment>
<evidence type="ECO:0008006" key="3">
    <source>
        <dbReference type="Google" id="ProtNLM"/>
    </source>
</evidence>
<dbReference type="EMBL" id="LTAG01000041">
    <property type="protein sequence ID" value="KXO17526.1"/>
    <property type="molecule type" value="Genomic_DNA"/>
</dbReference>
<dbReference type="Proteomes" id="UP000070093">
    <property type="component" value="Unassembled WGS sequence"/>
</dbReference>
<dbReference type="AlphaFoldDB" id="A0A137SYH0"/>